<dbReference type="Proteomes" id="UP000251197">
    <property type="component" value="Unassembled WGS sequence"/>
</dbReference>
<evidence type="ECO:0000313" key="1">
    <source>
        <dbReference type="EMBL" id="SQA96942.1"/>
    </source>
</evidence>
<dbReference type="AlphaFoldDB" id="A0A2X2SUU8"/>
<dbReference type="EMBL" id="UAVU01000003">
    <property type="protein sequence ID" value="SQA96942.1"/>
    <property type="molecule type" value="Genomic_DNA"/>
</dbReference>
<protein>
    <submittedName>
        <fullName evidence="1">Uncharacterized protein</fullName>
    </submittedName>
</protein>
<name>A0A2X2SUU8_9ENTR</name>
<sequence length="64" mass="7104">MQSLFPPTFLQQLVWIESVLCHGLLLSNVNNSASDSGHAAAFNFHHCAFEFSRAAALNFHHCAF</sequence>
<reference evidence="1 2" key="1">
    <citation type="submission" date="2018-06" db="EMBL/GenBank/DDBJ databases">
        <authorList>
            <consortium name="Pathogen Informatics"/>
            <person name="Doyle S."/>
        </authorList>
    </citation>
    <scope>NUCLEOTIDE SEQUENCE [LARGE SCALE GENOMIC DNA]</scope>
    <source>
        <strain evidence="1 2">NCTC12120</strain>
    </source>
</reference>
<gene>
    <name evidence="1" type="ORF">NCTC12120_00715</name>
</gene>
<evidence type="ECO:0000313" key="2">
    <source>
        <dbReference type="Proteomes" id="UP000251197"/>
    </source>
</evidence>
<proteinExistence type="predicted"/>
<accession>A0A2X2SUU8</accession>
<organism evidence="1 2">
    <name type="scientific">Cedecea neteri</name>
    <dbReference type="NCBI Taxonomy" id="158822"/>
    <lineage>
        <taxon>Bacteria</taxon>
        <taxon>Pseudomonadati</taxon>
        <taxon>Pseudomonadota</taxon>
        <taxon>Gammaproteobacteria</taxon>
        <taxon>Enterobacterales</taxon>
        <taxon>Enterobacteriaceae</taxon>
        <taxon>Cedecea</taxon>
    </lineage>
</organism>